<reference evidence="1 2" key="1">
    <citation type="submission" date="2015-12" db="EMBL/GenBank/DDBJ databases">
        <title>Intraspecies pangenome expansion in the marine bacterium Alteromonas.</title>
        <authorList>
            <person name="Lopez-Perez M."/>
            <person name="Rodriguez-Valera F."/>
        </authorList>
    </citation>
    <scope>NUCLEOTIDE SEQUENCE [LARGE SCALE GENOMIC DNA]</scope>
    <source>
        <strain evidence="1 2">LMG 21861</strain>
    </source>
</reference>
<keyword evidence="2" id="KW-1185">Reference proteome</keyword>
<evidence type="ECO:0000313" key="2">
    <source>
        <dbReference type="Proteomes" id="UP000056750"/>
    </source>
</evidence>
<dbReference type="Proteomes" id="UP000056750">
    <property type="component" value="Chromosome"/>
</dbReference>
<evidence type="ECO:0000313" key="1">
    <source>
        <dbReference type="EMBL" id="AMJ74777.1"/>
    </source>
</evidence>
<name>A0ABN4LNZ2_9ALTE</name>
<proteinExistence type="predicted"/>
<gene>
    <name evidence="1" type="ORF">AVL57_12890</name>
</gene>
<sequence length="119" mass="13532">MKVLNWLVSGVLISLLIVLAGVLTNNMAYVGKANADDSNKAHHASIVKIERVFAQTEFDVSQKRDLLRKTRIEFYLAEAKQADLRNWTFKRDDLIDRAKSILVHHQTQFTATTTEFASI</sequence>
<dbReference type="EMBL" id="CP013926">
    <property type="protein sequence ID" value="AMJ74777.1"/>
    <property type="molecule type" value="Genomic_DNA"/>
</dbReference>
<accession>A0ABN4LNZ2</accession>
<protein>
    <submittedName>
        <fullName evidence="1">Uncharacterized protein</fullName>
    </submittedName>
</protein>
<organism evidence="1 2">
    <name type="scientific">Alteromonas stellipolaris</name>
    <dbReference type="NCBI Taxonomy" id="233316"/>
    <lineage>
        <taxon>Bacteria</taxon>
        <taxon>Pseudomonadati</taxon>
        <taxon>Pseudomonadota</taxon>
        <taxon>Gammaproteobacteria</taxon>
        <taxon>Alteromonadales</taxon>
        <taxon>Alteromonadaceae</taxon>
        <taxon>Alteromonas/Salinimonas group</taxon>
        <taxon>Alteromonas</taxon>
    </lineage>
</organism>